<accession>A0AA39NJ12</accession>
<organism evidence="2 3">
    <name type="scientific">Armillaria novae-zelandiae</name>
    <dbReference type="NCBI Taxonomy" id="153914"/>
    <lineage>
        <taxon>Eukaryota</taxon>
        <taxon>Fungi</taxon>
        <taxon>Dikarya</taxon>
        <taxon>Basidiomycota</taxon>
        <taxon>Agaricomycotina</taxon>
        <taxon>Agaricomycetes</taxon>
        <taxon>Agaricomycetidae</taxon>
        <taxon>Agaricales</taxon>
        <taxon>Marasmiineae</taxon>
        <taxon>Physalacriaceae</taxon>
        <taxon>Armillaria</taxon>
    </lineage>
</organism>
<feature type="transmembrane region" description="Helical" evidence="1">
    <location>
        <begin position="20"/>
        <end position="37"/>
    </location>
</feature>
<gene>
    <name evidence="2" type="ORF">IW261DRAFT_1426964</name>
</gene>
<keyword evidence="1" id="KW-0812">Transmembrane</keyword>
<dbReference type="EMBL" id="JAUEPR010000086">
    <property type="protein sequence ID" value="KAK0466487.1"/>
    <property type="molecule type" value="Genomic_DNA"/>
</dbReference>
<evidence type="ECO:0000313" key="2">
    <source>
        <dbReference type="EMBL" id="KAK0466487.1"/>
    </source>
</evidence>
<sequence length="328" mass="37094">MPTFTLLPYLLPVHLPSQYTVFLFFCASTFGLALCYMSNLNKIALVLLTIKPQINKHAYNQFTKTNVDPSPKPTCLPGCLPPPSNRSSHLTTDPTSPICIPPQTPPPHTLPPQTPPVHHTLAHIYISESDSDNCTMLAPYLPTSQNGKARVTAGTLSKHRPRILVGEVTHGTLHHFLTATKSWRTTYHLMVTEKAIMPYLTPGFSDNTKIDGFYYQNPDRYNEYTPTEFRAAAHQHFFKATLHLDIHRMLDCLVQGDGSFVDFHDAVLTQNHYLEGNLEHVKDSLLISTLKNARDQVHQDFCCHQEWYGQCCQGSDHSTMGQTRQDRR</sequence>
<proteinExistence type="predicted"/>
<keyword evidence="1" id="KW-0472">Membrane</keyword>
<name>A0AA39NJ12_9AGAR</name>
<reference evidence="2" key="1">
    <citation type="submission" date="2023-06" db="EMBL/GenBank/DDBJ databases">
        <authorList>
            <consortium name="Lawrence Berkeley National Laboratory"/>
            <person name="Ahrendt S."/>
            <person name="Sahu N."/>
            <person name="Indic B."/>
            <person name="Wong-Bajracharya J."/>
            <person name="Merenyi Z."/>
            <person name="Ke H.-M."/>
            <person name="Monk M."/>
            <person name="Kocsube S."/>
            <person name="Drula E."/>
            <person name="Lipzen A."/>
            <person name="Balint B."/>
            <person name="Henrissat B."/>
            <person name="Andreopoulos B."/>
            <person name="Martin F.M."/>
            <person name="Harder C.B."/>
            <person name="Rigling D."/>
            <person name="Ford K.L."/>
            <person name="Foster G.D."/>
            <person name="Pangilinan J."/>
            <person name="Papanicolaou A."/>
            <person name="Barry K."/>
            <person name="LaButti K."/>
            <person name="Viragh M."/>
            <person name="Koriabine M."/>
            <person name="Yan M."/>
            <person name="Riley R."/>
            <person name="Champramary S."/>
            <person name="Plett K.L."/>
            <person name="Tsai I.J."/>
            <person name="Slot J."/>
            <person name="Sipos G."/>
            <person name="Plett J."/>
            <person name="Nagy L.G."/>
            <person name="Grigoriev I.V."/>
        </authorList>
    </citation>
    <scope>NUCLEOTIDE SEQUENCE</scope>
    <source>
        <strain evidence="2">ICMP 16352</strain>
    </source>
</reference>
<dbReference type="AlphaFoldDB" id="A0AA39NJ12"/>
<dbReference type="Proteomes" id="UP001175227">
    <property type="component" value="Unassembled WGS sequence"/>
</dbReference>
<keyword evidence="3" id="KW-1185">Reference proteome</keyword>
<evidence type="ECO:0000256" key="1">
    <source>
        <dbReference type="SAM" id="Phobius"/>
    </source>
</evidence>
<evidence type="ECO:0000313" key="3">
    <source>
        <dbReference type="Proteomes" id="UP001175227"/>
    </source>
</evidence>
<protein>
    <submittedName>
        <fullName evidence="2">Uncharacterized protein</fullName>
    </submittedName>
</protein>
<keyword evidence="1" id="KW-1133">Transmembrane helix</keyword>
<comment type="caution">
    <text evidence="2">The sequence shown here is derived from an EMBL/GenBank/DDBJ whole genome shotgun (WGS) entry which is preliminary data.</text>
</comment>